<dbReference type="AlphaFoldDB" id="A0A6N7ES06"/>
<protein>
    <submittedName>
        <fullName evidence="3">DUF2171 domain-containing protein</fullName>
    </submittedName>
</protein>
<accession>A0A6N7ES06</accession>
<dbReference type="InterPro" id="IPR011033">
    <property type="entry name" value="PRC_barrel-like_sf"/>
</dbReference>
<sequence>MAQDPGRLEMLSDTGKTVADPTEDVRGRKVFDADGEEIGTVDDLFVDETDQVRFLRVGAGGFLGIGEQHFLVPVEAITATEAERVRVDRGRTALREVPTYDPDLTDDVGSYYGDVYGWWGVTPYWGMGAYPGPAYPRGPQVQ</sequence>
<dbReference type="RefSeq" id="WP_152196394.1">
    <property type="nucleotide sequence ID" value="NZ_VUKD01000005.1"/>
</dbReference>
<dbReference type="OrthoDB" id="4738165at2"/>
<keyword evidence="4" id="KW-1185">Reference proteome</keyword>
<gene>
    <name evidence="3" type="ORF">GB881_17950</name>
</gene>
<dbReference type="EMBL" id="WHPC01000123">
    <property type="protein sequence ID" value="MPV38896.1"/>
    <property type="molecule type" value="Genomic_DNA"/>
</dbReference>
<feature type="region of interest" description="Disordered" evidence="1">
    <location>
        <begin position="1"/>
        <end position="22"/>
    </location>
</feature>
<dbReference type="PANTHER" id="PTHR36505">
    <property type="entry name" value="BLR1072 PROTEIN"/>
    <property type="match status" value="1"/>
</dbReference>
<dbReference type="Gene3D" id="2.30.30.240">
    <property type="entry name" value="PRC-barrel domain"/>
    <property type="match status" value="1"/>
</dbReference>
<dbReference type="Pfam" id="PF05239">
    <property type="entry name" value="PRC"/>
    <property type="match status" value="1"/>
</dbReference>
<feature type="domain" description="PRC-barrel" evidence="2">
    <location>
        <begin position="24"/>
        <end position="89"/>
    </location>
</feature>
<evidence type="ECO:0000259" key="2">
    <source>
        <dbReference type="Pfam" id="PF05239"/>
    </source>
</evidence>
<proteinExistence type="predicted"/>
<evidence type="ECO:0000313" key="3">
    <source>
        <dbReference type="EMBL" id="MPV38896.1"/>
    </source>
</evidence>
<dbReference type="SUPFAM" id="SSF50346">
    <property type="entry name" value="PRC-barrel domain"/>
    <property type="match status" value="1"/>
</dbReference>
<reference evidence="3 4" key="1">
    <citation type="submission" date="2019-10" db="EMBL/GenBank/DDBJ databases">
        <title>Georgenia wutianyii sp. nov. and Georgenia yuyongxinii sp. nov. isolated from plateau pika (Ochotona curzoniae) in the Qinghai-Tibet plateau of China.</title>
        <authorList>
            <person name="Tian Z."/>
        </authorList>
    </citation>
    <scope>NUCLEOTIDE SEQUENCE [LARGE SCALE GENOMIC DNA]</scope>
    <source>
        <strain evidence="3 4">JCM 19765</strain>
    </source>
</reference>
<comment type="caution">
    <text evidence="3">The sequence shown here is derived from an EMBL/GenBank/DDBJ whole genome shotgun (WGS) entry which is preliminary data.</text>
</comment>
<evidence type="ECO:0000313" key="4">
    <source>
        <dbReference type="Proteomes" id="UP000437709"/>
    </source>
</evidence>
<dbReference type="InterPro" id="IPR027275">
    <property type="entry name" value="PRC-brl_dom"/>
</dbReference>
<organism evidence="3 4">
    <name type="scientific">Georgenia subflava</name>
    <dbReference type="NCBI Taxonomy" id="1622177"/>
    <lineage>
        <taxon>Bacteria</taxon>
        <taxon>Bacillati</taxon>
        <taxon>Actinomycetota</taxon>
        <taxon>Actinomycetes</taxon>
        <taxon>Micrococcales</taxon>
        <taxon>Bogoriellaceae</taxon>
        <taxon>Georgenia</taxon>
    </lineage>
</organism>
<name>A0A6N7ES06_9MICO</name>
<evidence type="ECO:0000256" key="1">
    <source>
        <dbReference type="SAM" id="MobiDB-lite"/>
    </source>
</evidence>
<dbReference type="PANTHER" id="PTHR36505:SF1">
    <property type="entry name" value="BLR1072 PROTEIN"/>
    <property type="match status" value="1"/>
</dbReference>
<dbReference type="Proteomes" id="UP000437709">
    <property type="component" value="Unassembled WGS sequence"/>
</dbReference>